<evidence type="ECO:0000313" key="6">
    <source>
        <dbReference type="EMBL" id="AJI21228.1"/>
    </source>
</evidence>
<dbReference type="AlphaFoldDB" id="A0A0B6AKU8"/>
<gene>
    <name evidence="6" type="ORF">BG04_2634</name>
</gene>
<dbReference type="EMBL" id="CP009920">
    <property type="protein sequence ID" value="AJI21228.1"/>
    <property type="molecule type" value="Genomic_DNA"/>
</dbReference>
<dbReference type="Proteomes" id="UP000031829">
    <property type="component" value="Chromosome"/>
</dbReference>
<dbReference type="SMART" id="SM00490">
    <property type="entry name" value="HELICc"/>
    <property type="match status" value="1"/>
</dbReference>
<dbReference type="PANTHER" id="PTHR47963:SF7">
    <property type="entry name" value="ATP-DEPENDENT RNA HELICASE YFML-RELATED"/>
    <property type="match status" value="1"/>
</dbReference>
<dbReference type="GO" id="GO:0005829">
    <property type="term" value="C:cytosol"/>
    <property type="evidence" value="ECO:0007669"/>
    <property type="project" value="TreeGrafter"/>
</dbReference>
<dbReference type="InterPro" id="IPR027417">
    <property type="entry name" value="P-loop_NTPase"/>
</dbReference>
<dbReference type="InterPro" id="IPR050547">
    <property type="entry name" value="DEAD_box_RNA_helicases"/>
</dbReference>
<proteinExistence type="predicted"/>
<dbReference type="GO" id="GO:0005840">
    <property type="term" value="C:ribosome"/>
    <property type="evidence" value="ECO:0007669"/>
    <property type="project" value="TreeGrafter"/>
</dbReference>
<dbReference type="Pfam" id="PF00270">
    <property type="entry name" value="DEAD"/>
    <property type="match status" value="1"/>
</dbReference>
<dbReference type="RefSeq" id="WP_034654749.1">
    <property type="nucleotide sequence ID" value="NZ_BCVB01000013.1"/>
</dbReference>
<dbReference type="CDD" id="cd00268">
    <property type="entry name" value="DEADc"/>
    <property type="match status" value="1"/>
</dbReference>
<dbReference type="GO" id="GO:0003724">
    <property type="term" value="F:RNA helicase activity"/>
    <property type="evidence" value="ECO:0007669"/>
    <property type="project" value="TreeGrafter"/>
</dbReference>
<dbReference type="GO" id="GO:0016787">
    <property type="term" value="F:hydrolase activity"/>
    <property type="evidence" value="ECO:0007669"/>
    <property type="project" value="UniProtKB-KW"/>
</dbReference>
<name>A0A0B6AKU8_PRIM2</name>
<keyword evidence="4" id="KW-0067">ATP-binding</keyword>
<evidence type="ECO:0000256" key="2">
    <source>
        <dbReference type="ARBA" id="ARBA00022801"/>
    </source>
</evidence>
<evidence type="ECO:0000256" key="5">
    <source>
        <dbReference type="SAM" id="MobiDB-lite"/>
    </source>
</evidence>
<dbReference type="SUPFAM" id="SSF52540">
    <property type="entry name" value="P-loop containing nucleoside triphosphate hydrolases"/>
    <property type="match status" value="1"/>
</dbReference>
<evidence type="ECO:0000256" key="1">
    <source>
        <dbReference type="ARBA" id="ARBA00022741"/>
    </source>
</evidence>
<organism evidence="6 7">
    <name type="scientific">Priestia megaterium (strain ATCC 14581 / DSM 32 / CCUG 1817 / JCM 2506 / NBRC 15308 / NCIMB 9376 / NCTC 10342 / NRRL B-14308 / VKM B-512 / Ford 19)</name>
    <name type="common">Bacillus megaterium</name>
    <dbReference type="NCBI Taxonomy" id="1348623"/>
    <lineage>
        <taxon>Bacteria</taxon>
        <taxon>Bacillati</taxon>
        <taxon>Bacillota</taxon>
        <taxon>Bacilli</taxon>
        <taxon>Bacillales</taxon>
        <taxon>Bacillaceae</taxon>
        <taxon>Priestia</taxon>
    </lineage>
</organism>
<dbReference type="InterPro" id="IPR014001">
    <property type="entry name" value="Helicase_ATP-bd"/>
</dbReference>
<dbReference type="GO" id="GO:0005524">
    <property type="term" value="F:ATP binding"/>
    <property type="evidence" value="ECO:0007669"/>
    <property type="project" value="UniProtKB-KW"/>
</dbReference>
<evidence type="ECO:0000256" key="4">
    <source>
        <dbReference type="ARBA" id="ARBA00022840"/>
    </source>
</evidence>
<dbReference type="InterPro" id="IPR001650">
    <property type="entry name" value="Helicase_C-like"/>
</dbReference>
<dbReference type="GeneID" id="93640706"/>
<feature type="compositionally biased region" description="Basic residues" evidence="5">
    <location>
        <begin position="382"/>
        <end position="401"/>
    </location>
</feature>
<sequence length="401" mass="45017">MSQFIETLQPFLQEAWKKAGFNEPTVIQTKAISEILANKDVIGESPTGTGKTLAYLLPVLHRIQPGPSHIQAVILASSHELVMQIHGEIQTWSQGSGISSAAFIGGANMKRQLEKLKKRPNIIVGTPGRLNELIKMKKLKMHEVKTIVIDEADQLFVPEHVQTVQQIVKMALSDRQILVFSATVSERTKSLAKDMMNHPLEIEVGRDELPASKVEHVYIKSEARDKVDVLRKLVRQEQMKALAFFKGIDTLIEFEEKLTFKRVEAGSLHSETKKEDRATTIKGFRKGDFPVLLATDVAARGLDIKGLTHVIHIDVPQDADQYVHRSGRTGRSGAEGTVISLVTEREERNLKQIARELQLSLVKKELYMGEIVDEGTKEQSRTAKKPSKKPFNKKKKQKGRM</sequence>
<dbReference type="Pfam" id="PF00271">
    <property type="entry name" value="Helicase_C"/>
    <property type="match status" value="1"/>
</dbReference>
<keyword evidence="1" id="KW-0547">Nucleotide-binding</keyword>
<keyword evidence="3 6" id="KW-0347">Helicase</keyword>
<dbReference type="HOGENOM" id="CLU_003041_1_3_9"/>
<evidence type="ECO:0000313" key="7">
    <source>
        <dbReference type="Proteomes" id="UP000031829"/>
    </source>
</evidence>
<dbReference type="GO" id="GO:0009409">
    <property type="term" value="P:response to cold"/>
    <property type="evidence" value="ECO:0007669"/>
    <property type="project" value="TreeGrafter"/>
</dbReference>
<protein>
    <submittedName>
        <fullName evidence="6">DEAD/DEAH box helicase family protein</fullName>
    </submittedName>
</protein>
<dbReference type="KEGG" id="bmeg:BG04_2634"/>
<dbReference type="PANTHER" id="PTHR47963">
    <property type="entry name" value="DEAD-BOX ATP-DEPENDENT RNA HELICASE 47, MITOCHONDRIAL"/>
    <property type="match status" value="1"/>
</dbReference>
<dbReference type="InterPro" id="IPR044742">
    <property type="entry name" value="DEAD/DEAH_RhlB"/>
</dbReference>
<evidence type="ECO:0000256" key="3">
    <source>
        <dbReference type="ARBA" id="ARBA00022806"/>
    </source>
</evidence>
<dbReference type="PROSITE" id="PS51192">
    <property type="entry name" value="HELICASE_ATP_BIND_1"/>
    <property type="match status" value="1"/>
</dbReference>
<dbReference type="SMART" id="SM00487">
    <property type="entry name" value="DEXDc"/>
    <property type="match status" value="1"/>
</dbReference>
<dbReference type="PROSITE" id="PS51194">
    <property type="entry name" value="HELICASE_CTER"/>
    <property type="match status" value="1"/>
</dbReference>
<keyword evidence="2" id="KW-0378">Hydrolase</keyword>
<dbReference type="InterPro" id="IPR011545">
    <property type="entry name" value="DEAD/DEAH_box_helicase_dom"/>
</dbReference>
<dbReference type="CDD" id="cd18787">
    <property type="entry name" value="SF2_C_DEAD"/>
    <property type="match status" value="1"/>
</dbReference>
<feature type="region of interest" description="Disordered" evidence="5">
    <location>
        <begin position="372"/>
        <end position="401"/>
    </location>
</feature>
<reference evidence="6 7" key="1">
    <citation type="journal article" date="2015" name="Genome Announc.">
        <title>Complete genome sequences for 35 biothreat assay-relevant bacillus species.</title>
        <authorList>
            <person name="Johnson S.L."/>
            <person name="Daligault H.E."/>
            <person name="Davenport K.W."/>
            <person name="Jaissle J."/>
            <person name="Frey K.G."/>
            <person name="Ladner J.T."/>
            <person name="Broomall S.M."/>
            <person name="Bishop-Lilly K.A."/>
            <person name="Bruce D.C."/>
            <person name="Gibbons H.S."/>
            <person name="Coyne S.R."/>
            <person name="Lo C.C."/>
            <person name="Meincke L."/>
            <person name="Munk A.C."/>
            <person name="Koroleva G.I."/>
            <person name="Rosenzweig C.N."/>
            <person name="Palacios G.F."/>
            <person name="Redden C.L."/>
            <person name="Minogue T.D."/>
            <person name="Chain P.S."/>
        </authorList>
    </citation>
    <scope>NUCLEOTIDE SEQUENCE [LARGE SCALE GENOMIC DNA]</scope>
    <source>
        <strain evidence="7">ATCC 14581 / DSM 32 / JCM 2506 / NBRC 15308 / NCIMB 9376 / NCTC 10342 / NRRL B-14308 / VKM B-512</strain>
    </source>
</reference>
<dbReference type="GO" id="GO:0033592">
    <property type="term" value="F:RNA strand annealing activity"/>
    <property type="evidence" value="ECO:0007669"/>
    <property type="project" value="TreeGrafter"/>
</dbReference>
<dbReference type="Gene3D" id="3.40.50.300">
    <property type="entry name" value="P-loop containing nucleotide triphosphate hydrolases"/>
    <property type="match status" value="2"/>
</dbReference>
<accession>A0A0B6AKU8</accession>